<dbReference type="InterPro" id="IPR012337">
    <property type="entry name" value="RNaseH-like_sf"/>
</dbReference>
<evidence type="ECO:0000313" key="2">
    <source>
        <dbReference type="Proteomes" id="UP000231501"/>
    </source>
</evidence>
<evidence type="ECO:0008006" key="3">
    <source>
        <dbReference type="Google" id="ProtNLM"/>
    </source>
</evidence>
<dbReference type="AlphaFoldDB" id="A0A2G9CAA9"/>
<dbReference type="Gene3D" id="3.30.420.10">
    <property type="entry name" value="Ribonuclease H-like superfamily/Ribonuclease H"/>
    <property type="match status" value="1"/>
</dbReference>
<dbReference type="InterPro" id="IPR036397">
    <property type="entry name" value="RNaseH_sf"/>
</dbReference>
<reference evidence="1 2" key="1">
    <citation type="submission" date="2017-11" db="EMBL/GenBank/DDBJ databases">
        <title>Draft genome sequence of Mitsuaria sp. HWN-4.</title>
        <authorList>
            <person name="Gundlapally S.R."/>
        </authorList>
    </citation>
    <scope>NUCLEOTIDE SEQUENCE [LARGE SCALE GENOMIC DNA]</scope>
    <source>
        <strain evidence="1 2">HWN-4</strain>
    </source>
</reference>
<proteinExistence type="predicted"/>
<dbReference type="RefSeq" id="WP_099861530.1">
    <property type="nucleotide sequence ID" value="NZ_PEOG01000022.1"/>
</dbReference>
<accession>A0A2G9CAA9</accession>
<dbReference type="OrthoDB" id="5705783at2"/>
<dbReference type="GO" id="GO:0003676">
    <property type="term" value="F:nucleic acid binding"/>
    <property type="evidence" value="ECO:0007669"/>
    <property type="project" value="InterPro"/>
</dbReference>
<dbReference type="Proteomes" id="UP000231501">
    <property type="component" value="Unassembled WGS sequence"/>
</dbReference>
<evidence type="ECO:0000313" key="1">
    <source>
        <dbReference type="EMBL" id="PIM53366.1"/>
    </source>
</evidence>
<keyword evidence="2" id="KW-1185">Reference proteome</keyword>
<sequence length="192" mass="21407">MTVAVLPAAAPVLAPTILDLEASGFGRGSYPIEIGFVEAGGLPFCSLIQPAPEWSHWDEQAEALHGISRELLMRHGRPREWIADELNRRLAGQTVYSDSWGHDYSWLSKLFDSAGRLPRFRLEDLRRLLSEDEADRWNAVQQEVRAQAQLRRHRASADAKVLQMTLMRLKHGAATPTAGLNGRDPSDFGHCG</sequence>
<dbReference type="EMBL" id="PEOG01000022">
    <property type="protein sequence ID" value="PIM53366.1"/>
    <property type="molecule type" value="Genomic_DNA"/>
</dbReference>
<dbReference type="SUPFAM" id="SSF53098">
    <property type="entry name" value="Ribonuclease H-like"/>
    <property type="match status" value="1"/>
</dbReference>
<protein>
    <recommendedName>
        <fullName evidence="3">Exonuclease domain-containing protein</fullName>
    </recommendedName>
</protein>
<gene>
    <name evidence="1" type="ORF">CS062_10110</name>
</gene>
<name>A0A2G9CAA9_9BURK</name>
<comment type="caution">
    <text evidence="1">The sequence shown here is derived from an EMBL/GenBank/DDBJ whole genome shotgun (WGS) entry which is preliminary data.</text>
</comment>
<organism evidence="1 2">
    <name type="scientific">Roseateles chitinivorans</name>
    <dbReference type="NCBI Taxonomy" id="2917965"/>
    <lineage>
        <taxon>Bacteria</taxon>
        <taxon>Pseudomonadati</taxon>
        <taxon>Pseudomonadota</taxon>
        <taxon>Betaproteobacteria</taxon>
        <taxon>Burkholderiales</taxon>
        <taxon>Sphaerotilaceae</taxon>
        <taxon>Roseateles</taxon>
    </lineage>
</organism>